<evidence type="ECO:0000256" key="2">
    <source>
        <dbReference type="ARBA" id="ARBA00012925"/>
    </source>
</evidence>
<dbReference type="SMART" id="SM01057">
    <property type="entry name" value="Carb_anhydrase"/>
    <property type="match status" value="1"/>
</dbReference>
<evidence type="ECO:0000313" key="12">
    <source>
        <dbReference type="Proteomes" id="UP000826271"/>
    </source>
</evidence>
<evidence type="ECO:0000256" key="9">
    <source>
        <dbReference type="SAM" id="SignalP"/>
    </source>
</evidence>
<keyword evidence="3" id="KW-0479">Metal-binding</keyword>
<organism evidence="11 12">
    <name type="scientific">Buddleja alternifolia</name>
    <dbReference type="NCBI Taxonomy" id="168488"/>
    <lineage>
        <taxon>Eukaryota</taxon>
        <taxon>Viridiplantae</taxon>
        <taxon>Streptophyta</taxon>
        <taxon>Embryophyta</taxon>
        <taxon>Tracheophyta</taxon>
        <taxon>Spermatophyta</taxon>
        <taxon>Magnoliopsida</taxon>
        <taxon>eudicotyledons</taxon>
        <taxon>Gunneridae</taxon>
        <taxon>Pentapetalae</taxon>
        <taxon>asterids</taxon>
        <taxon>lamiids</taxon>
        <taxon>Lamiales</taxon>
        <taxon>Scrophulariaceae</taxon>
        <taxon>Buddlejeae</taxon>
        <taxon>Buddleja</taxon>
    </lineage>
</organism>
<comment type="cofactor">
    <cofactor evidence="1">
        <name>Zn(2+)</name>
        <dbReference type="ChEBI" id="CHEBI:29105"/>
    </cofactor>
</comment>
<evidence type="ECO:0000256" key="6">
    <source>
        <dbReference type="ARBA" id="ARBA00023180"/>
    </source>
</evidence>
<keyword evidence="5" id="KW-0862">Zinc</keyword>
<evidence type="ECO:0000256" key="1">
    <source>
        <dbReference type="ARBA" id="ARBA00001947"/>
    </source>
</evidence>
<evidence type="ECO:0000256" key="5">
    <source>
        <dbReference type="ARBA" id="ARBA00022833"/>
    </source>
</evidence>
<dbReference type="Gene3D" id="3.10.200.10">
    <property type="entry name" value="Alpha carbonic anhydrase"/>
    <property type="match status" value="1"/>
</dbReference>
<dbReference type="InterPro" id="IPR001148">
    <property type="entry name" value="CA_dom"/>
</dbReference>
<sequence length="266" mass="30300">MGGVSNPIFFITCLIFTWMFFAINANENEVSNEHPFNYLGRTNKGPENWAQIKPEWETCGTGKFQSPIDIFDHEVEILPSLGKLNKTYKPAPAAIRNRGHDIMVEWRGDAGGLIINGSEYKLLQCHWHTPSEHTLNGQSLKMELHMVHNNSQGEIAVVGILYKLGHPDPFLEKFLEHMNSATNEGTDLGVVDPWEIKFGSRKYFRYFGSLTVPPCTEGIVWTIIKKVRTVSIEQIRALRNAVHDGFEENSRPTQDLKGRTVYMYHP</sequence>
<dbReference type="GO" id="GO:0006730">
    <property type="term" value="P:one-carbon metabolic process"/>
    <property type="evidence" value="ECO:0007669"/>
    <property type="project" value="TreeGrafter"/>
</dbReference>
<comment type="caution">
    <text evidence="11">The sequence shown here is derived from an EMBL/GenBank/DDBJ whole genome shotgun (WGS) entry which is preliminary data.</text>
</comment>
<dbReference type="AlphaFoldDB" id="A0AAV6WHC7"/>
<evidence type="ECO:0000259" key="10">
    <source>
        <dbReference type="PROSITE" id="PS51144"/>
    </source>
</evidence>
<name>A0AAV6WHC7_9LAMI</name>
<evidence type="ECO:0000256" key="4">
    <source>
        <dbReference type="ARBA" id="ARBA00022729"/>
    </source>
</evidence>
<dbReference type="PANTHER" id="PTHR18952">
    <property type="entry name" value="CARBONIC ANHYDRASE"/>
    <property type="match status" value="1"/>
</dbReference>
<keyword evidence="4 9" id="KW-0732">Signal</keyword>
<dbReference type="EC" id="4.2.1.1" evidence="2"/>
<keyword evidence="6" id="KW-0325">Glycoprotein</keyword>
<dbReference type="FunFam" id="3.10.200.10:FF:000007">
    <property type="entry name" value="Alpha carbonic anhydrase 3"/>
    <property type="match status" value="1"/>
</dbReference>
<evidence type="ECO:0000256" key="7">
    <source>
        <dbReference type="ARBA" id="ARBA00023239"/>
    </source>
</evidence>
<evidence type="ECO:0000256" key="3">
    <source>
        <dbReference type="ARBA" id="ARBA00022723"/>
    </source>
</evidence>
<dbReference type="GO" id="GO:0004089">
    <property type="term" value="F:carbonate dehydratase activity"/>
    <property type="evidence" value="ECO:0007669"/>
    <property type="project" value="UniProtKB-EC"/>
</dbReference>
<feature type="signal peptide" evidence="9">
    <location>
        <begin position="1"/>
        <end position="25"/>
    </location>
</feature>
<dbReference type="PROSITE" id="PS51144">
    <property type="entry name" value="ALPHA_CA_2"/>
    <property type="match status" value="1"/>
</dbReference>
<dbReference type="InterPro" id="IPR023561">
    <property type="entry name" value="Carbonic_anhydrase_a-class"/>
</dbReference>
<evidence type="ECO:0000313" key="11">
    <source>
        <dbReference type="EMBL" id="KAG8367867.1"/>
    </source>
</evidence>
<dbReference type="CDD" id="cd03124">
    <property type="entry name" value="alpha_CA_prokaryotic_like"/>
    <property type="match status" value="1"/>
</dbReference>
<dbReference type="PANTHER" id="PTHR18952:SF271">
    <property type="entry name" value="ALPHA CARBONIC ANHYDRASE 4-RELATED"/>
    <property type="match status" value="1"/>
</dbReference>
<protein>
    <recommendedName>
        <fullName evidence="2">carbonic anhydrase</fullName>
        <ecNumber evidence="2">4.2.1.1</ecNumber>
    </recommendedName>
</protein>
<keyword evidence="12" id="KW-1185">Reference proteome</keyword>
<dbReference type="Pfam" id="PF00194">
    <property type="entry name" value="Carb_anhydrase"/>
    <property type="match status" value="1"/>
</dbReference>
<accession>A0AAV6WHC7</accession>
<dbReference type="GO" id="GO:0008270">
    <property type="term" value="F:zinc ion binding"/>
    <property type="evidence" value="ECO:0007669"/>
    <property type="project" value="InterPro"/>
</dbReference>
<dbReference type="Proteomes" id="UP000826271">
    <property type="component" value="Unassembled WGS sequence"/>
</dbReference>
<gene>
    <name evidence="11" type="ORF">BUALT_Bualt16G0117300</name>
</gene>
<evidence type="ECO:0000256" key="8">
    <source>
        <dbReference type="ARBA" id="ARBA00048348"/>
    </source>
</evidence>
<dbReference type="InterPro" id="IPR041891">
    <property type="entry name" value="Alpha_CA_prokaryot-like"/>
</dbReference>
<dbReference type="EMBL" id="WHWC01000016">
    <property type="protein sequence ID" value="KAG8367867.1"/>
    <property type="molecule type" value="Genomic_DNA"/>
</dbReference>
<comment type="catalytic activity">
    <reaction evidence="8">
        <text>hydrogencarbonate + H(+) = CO2 + H2O</text>
        <dbReference type="Rhea" id="RHEA:10748"/>
        <dbReference type="ChEBI" id="CHEBI:15377"/>
        <dbReference type="ChEBI" id="CHEBI:15378"/>
        <dbReference type="ChEBI" id="CHEBI:16526"/>
        <dbReference type="ChEBI" id="CHEBI:17544"/>
        <dbReference type="EC" id="4.2.1.1"/>
    </reaction>
</comment>
<reference evidence="11" key="1">
    <citation type="submission" date="2019-10" db="EMBL/GenBank/DDBJ databases">
        <authorList>
            <person name="Zhang R."/>
            <person name="Pan Y."/>
            <person name="Wang J."/>
            <person name="Ma R."/>
            <person name="Yu S."/>
        </authorList>
    </citation>
    <scope>NUCLEOTIDE SEQUENCE</scope>
    <source>
        <strain evidence="11">LA-IB0</strain>
        <tissue evidence="11">Leaf</tissue>
    </source>
</reference>
<feature type="domain" description="Alpha-carbonic anhydrase" evidence="10">
    <location>
        <begin position="34"/>
        <end position="265"/>
    </location>
</feature>
<keyword evidence="7" id="KW-0456">Lyase</keyword>
<proteinExistence type="predicted"/>
<dbReference type="SUPFAM" id="SSF51069">
    <property type="entry name" value="Carbonic anhydrase"/>
    <property type="match status" value="1"/>
</dbReference>
<dbReference type="InterPro" id="IPR036398">
    <property type="entry name" value="CA_dom_sf"/>
</dbReference>
<feature type="chain" id="PRO_5043798383" description="carbonic anhydrase" evidence="9">
    <location>
        <begin position="26"/>
        <end position="266"/>
    </location>
</feature>